<protein>
    <recommendedName>
        <fullName evidence="3">DUF305 domain-containing protein</fullName>
    </recommendedName>
</protein>
<dbReference type="PANTHER" id="PTHR36933">
    <property type="entry name" value="SLL0788 PROTEIN"/>
    <property type="match status" value="1"/>
</dbReference>
<dbReference type="InterPro" id="IPR012347">
    <property type="entry name" value="Ferritin-like"/>
</dbReference>
<evidence type="ECO:0000256" key="2">
    <source>
        <dbReference type="SAM" id="SignalP"/>
    </source>
</evidence>
<feature type="compositionally biased region" description="Polar residues" evidence="1">
    <location>
        <begin position="30"/>
        <end position="50"/>
    </location>
</feature>
<feature type="chain" id="PRO_5002337188" description="DUF305 domain-containing protein" evidence="2">
    <location>
        <begin position="23"/>
        <end position="241"/>
    </location>
</feature>
<name>A0A0D8ZP16_9CYAN</name>
<feature type="region of interest" description="Disordered" evidence="1">
    <location>
        <begin position="30"/>
        <end position="62"/>
    </location>
</feature>
<dbReference type="Proteomes" id="UP000032452">
    <property type="component" value="Unassembled WGS sequence"/>
</dbReference>
<feature type="signal peptide" evidence="2">
    <location>
        <begin position="1"/>
        <end position="22"/>
    </location>
</feature>
<dbReference type="Pfam" id="PF03713">
    <property type="entry name" value="DUF305"/>
    <property type="match status" value="1"/>
</dbReference>
<proteinExistence type="predicted"/>
<accession>A0A0D8ZP16</accession>
<dbReference type="InterPro" id="IPR005183">
    <property type="entry name" value="DUF305_CopM-like"/>
</dbReference>
<dbReference type="EMBL" id="JYON01000028">
    <property type="protein sequence ID" value="KJH70097.1"/>
    <property type="molecule type" value="Genomic_DNA"/>
</dbReference>
<evidence type="ECO:0000313" key="5">
    <source>
        <dbReference type="Proteomes" id="UP000032452"/>
    </source>
</evidence>
<reference evidence="4 5" key="1">
    <citation type="submission" date="2015-02" db="EMBL/GenBank/DDBJ databases">
        <title>Draft genome of a novel marine cyanobacterium (Chroococcales) isolated from South Atlantic Ocean.</title>
        <authorList>
            <person name="Rigonato J."/>
            <person name="Alvarenga D.O."/>
            <person name="Branco L.H."/>
            <person name="Varani A.M."/>
            <person name="Brandini F.P."/>
            <person name="Fiore M.F."/>
        </authorList>
    </citation>
    <scope>NUCLEOTIDE SEQUENCE [LARGE SCALE GENOMIC DNA]</scope>
    <source>
        <strain evidence="4 5">CENA595</strain>
    </source>
</reference>
<dbReference type="Gene3D" id="1.20.1260.10">
    <property type="match status" value="2"/>
</dbReference>
<dbReference type="STRING" id="1618023.UH38_20290"/>
<dbReference type="AlphaFoldDB" id="A0A0D8ZP16"/>
<evidence type="ECO:0000313" key="4">
    <source>
        <dbReference type="EMBL" id="KJH70097.1"/>
    </source>
</evidence>
<feature type="domain" description="DUF305" evidence="3">
    <location>
        <begin position="78"/>
        <end position="227"/>
    </location>
</feature>
<evidence type="ECO:0000259" key="3">
    <source>
        <dbReference type="Pfam" id="PF03713"/>
    </source>
</evidence>
<dbReference type="OrthoDB" id="517560at2"/>
<dbReference type="RefSeq" id="WP_045056510.1">
    <property type="nucleotide sequence ID" value="NZ_CAWMDP010000024.1"/>
</dbReference>
<dbReference type="PROSITE" id="PS51257">
    <property type="entry name" value="PROKAR_LIPOPROTEIN"/>
    <property type="match status" value="1"/>
</dbReference>
<comment type="caution">
    <text evidence="4">The sequence shown here is derived from an EMBL/GenBank/DDBJ whole genome shotgun (WGS) entry which is preliminary data.</text>
</comment>
<dbReference type="PANTHER" id="PTHR36933:SF1">
    <property type="entry name" value="SLL0788 PROTEIN"/>
    <property type="match status" value="1"/>
</dbReference>
<dbReference type="PATRIC" id="fig|1618023.3.peg.2106"/>
<sequence length="241" mass="26920">MRPISFKTSFLSLTLVATSLMGGILTGCSSTEQSQNQVPSTNVTDASSTRDGTDSIEHSNGMTHDMAMDLGAADANYDLRFIDAMKLHHQGAVEMAKEAAQKSERQEIKQLVNTIIKDQNQEINQMNQWRQAWYPQAKAQPMAHNSQMGKTVKMSSDQMKGMMMDTDLGAADAQFDLRFIDAMTAHHEGAITMAQDALSKSKRPEIKQLAQNIIKAQEAELTQMNQWRQTWYPKATSSKHH</sequence>
<evidence type="ECO:0000256" key="1">
    <source>
        <dbReference type="SAM" id="MobiDB-lite"/>
    </source>
</evidence>
<organism evidence="4 5">
    <name type="scientific">Aliterella atlantica CENA595</name>
    <dbReference type="NCBI Taxonomy" id="1618023"/>
    <lineage>
        <taxon>Bacteria</taxon>
        <taxon>Bacillati</taxon>
        <taxon>Cyanobacteriota</taxon>
        <taxon>Cyanophyceae</taxon>
        <taxon>Chroococcidiopsidales</taxon>
        <taxon>Aliterellaceae</taxon>
        <taxon>Aliterella</taxon>
    </lineage>
</organism>
<keyword evidence="2" id="KW-0732">Signal</keyword>
<keyword evidence="5" id="KW-1185">Reference proteome</keyword>
<gene>
    <name evidence="4" type="ORF">UH38_20290</name>
</gene>